<keyword evidence="2" id="KW-1185">Reference proteome</keyword>
<reference evidence="1 2" key="1">
    <citation type="submission" date="2016-06" db="EMBL/GenBank/DDBJ databases">
        <title>Genome sequence of endosymbiont of Candidatus Endolucinida thiodiazotropha.</title>
        <authorList>
            <person name="Poehlein A."/>
            <person name="Koenig S."/>
            <person name="Heiden S.E."/>
            <person name="Thuermer A."/>
            <person name="Voget S."/>
            <person name="Daniel R."/>
            <person name="Markert S."/>
            <person name="Gros O."/>
            <person name="Schweder T."/>
        </authorList>
    </citation>
    <scope>NUCLEOTIDE SEQUENCE [LARGE SCALE GENOMIC DNA]</scope>
    <source>
        <strain evidence="1 2">COS</strain>
    </source>
</reference>
<dbReference type="EMBL" id="MARB01000018">
    <property type="protein sequence ID" value="ODJ86721.1"/>
    <property type="molecule type" value="Genomic_DNA"/>
</dbReference>
<dbReference type="AlphaFoldDB" id="A0A7Z0VK21"/>
<dbReference type="InterPro" id="IPR038765">
    <property type="entry name" value="Papain-like_cys_pep_sf"/>
</dbReference>
<organism evidence="1 2">
    <name type="scientific">Candidatus Thiodiazotropha endolucinida</name>
    <dbReference type="NCBI Taxonomy" id="1655433"/>
    <lineage>
        <taxon>Bacteria</taxon>
        <taxon>Pseudomonadati</taxon>
        <taxon>Pseudomonadota</taxon>
        <taxon>Gammaproteobacteria</taxon>
        <taxon>Chromatiales</taxon>
        <taxon>Sedimenticolaceae</taxon>
        <taxon>Candidatus Thiodiazotropha</taxon>
    </lineage>
</organism>
<dbReference type="Gene3D" id="3.90.1720.10">
    <property type="entry name" value="endopeptidase domain like (from Nostoc punctiforme)"/>
    <property type="match status" value="1"/>
</dbReference>
<evidence type="ECO:0000313" key="2">
    <source>
        <dbReference type="Proteomes" id="UP000094769"/>
    </source>
</evidence>
<name>A0A7Z0VK21_9GAMM</name>
<dbReference type="Pfam" id="PF05708">
    <property type="entry name" value="Peptidase_C92"/>
    <property type="match status" value="1"/>
</dbReference>
<dbReference type="OrthoDB" id="7843671at2"/>
<accession>A0A7Z0VK21</accession>
<comment type="caution">
    <text evidence="1">The sequence shown here is derived from an EMBL/GenBank/DDBJ whole genome shotgun (WGS) entry which is preliminary data.</text>
</comment>
<dbReference type="Proteomes" id="UP000094769">
    <property type="component" value="Unassembled WGS sequence"/>
</dbReference>
<dbReference type="RefSeq" id="WP_069126710.1">
    <property type="nucleotide sequence ID" value="NZ_MARB01000018.1"/>
</dbReference>
<gene>
    <name evidence="1" type="ORF">CODIS_30400</name>
</gene>
<sequence>MLILDIQKLKEGDVFLTAQRGLVSKAVRNFTNSEYSHAILCIGHGSYIHSDSQGVHSANIQRLIFEKPNNVKILRPNDKKCVKSAVMYARSQVGKAYSVRDAIRTKTGNQSKPENKQFCSRLVAESFEYAGVHIVENSLYCTPEDINRSPAFTEINGMVREASQEELDFASAPNPIQRLTEITNFILSEARRITNKDIQSMEELSLFVVANPKYSDAIVKVYRDTDYLTMWEYEVLENPWRYDERIFMTLPVGREEKRRMAEFEAESAKDQLMLYSNNYTAYQNLSMNGMSSYIAMNMELYKKLINQMNKRLDAANYVLSNI</sequence>
<protein>
    <recommendedName>
        <fullName evidence="3">Permuted papain-like amidase enzyme, YaeF/YiiX, C92 family</fullName>
    </recommendedName>
</protein>
<evidence type="ECO:0008006" key="3">
    <source>
        <dbReference type="Google" id="ProtNLM"/>
    </source>
</evidence>
<proteinExistence type="predicted"/>
<dbReference type="InterPro" id="IPR024453">
    <property type="entry name" value="Peptidase_C92"/>
</dbReference>
<dbReference type="SUPFAM" id="SSF54001">
    <property type="entry name" value="Cysteine proteinases"/>
    <property type="match status" value="1"/>
</dbReference>
<evidence type="ECO:0000313" key="1">
    <source>
        <dbReference type="EMBL" id="ODJ86721.1"/>
    </source>
</evidence>